<feature type="binding site" evidence="3">
    <location>
        <position position="406"/>
    </location>
    <ligand>
        <name>dimethylallyl diphosphate</name>
        <dbReference type="ChEBI" id="CHEBI:57623"/>
    </ligand>
</feature>
<proteinExistence type="inferred from homology"/>
<dbReference type="InterPro" id="IPR033964">
    <property type="entry name" value="ABBA"/>
</dbReference>
<dbReference type="PANTHER" id="PTHR40627">
    <property type="entry name" value="INDOLE PRENYLTRANSFERASE TDIB-RELATED"/>
    <property type="match status" value="1"/>
</dbReference>
<keyword evidence="2" id="KW-0808">Transferase</keyword>
<dbReference type="Proteomes" id="UP000295604">
    <property type="component" value="Unassembled WGS sequence"/>
</dbReference>
<feature type="binding site" evidence="3">
    <location>
        <position position="186"/>
    </location>
    <ligand>
        <name>dimethylallyl diphosphate</name>
        <dbReference type="ChEBI" id="CHEBI:57623"/>
    </ligand>
</feature>
<feature type="binding site" evidence="3">
    <location>
        <position position="262"/>
    </location>
    <ligand>
        <name>dimethylallyl diphosphate</name>
        <dbReference type="ChEBI" id="CHEBI:57623"/>
    </ligand>
</feature>
<organism evidence="4 5">
    <name type="scientific">Colletotrichum sidae</name>
    <dbReference type="NCBI Taxonomy" id="1347389"/>
    <lineage>
        <taxon>Eukaryota</taxon>
        <taxon>Fungi</taxon>
        <taxon>Dikarya</taxon>
        <taxon>Ascomycota</taxon>
        <taxon>Pezizomycotina</taxon>
        <taxon>Sordariomycetes</taxon>
        <taxon>Hypocreomycetidae</taxon>
        <taxon>Glomerellales</taxon>
        <taxon>Glomerellaceae</taxon>
        <taxon>Colletotrichum</taxon>
        <taxon>Colletotrichum orbiculare species complex</taxon>
    </lineage>
</organism>
<dbReference type="SFLD" id="SFLDG01162">
    <property type="entry name" value="I"/>
    <property type="match status" value="1"/>
</dbReference>
<evidence type="ECO:0000313" key="4">
    <source>
        <dbReference type="EMBL" id="TEA18521.1"/>
    </source>
</evidence>
<protein>
    <submittedName>
        <fullName evidence="4">7-dimethylallyltryptophan synthase</fullName>
    </submittedName>
</protein>
<comment type="similarity">
    <text evidence="1">Belongs to the tryptophan dimethylallyltransferase family.</text>
</comment>
<dbReference type="PIRSF" id="PIRSF000509">
    <property type="entry name" value="Trp_DMAT"/>
    <property type="match status" value="1"/>
</dbReference>
<evidence type="ECO:0000256" key="2">
    <source>
        <dbReference type="ARBA" id="ARBA00022679"/>
    </source>
</evidence>
<evidence type="ECO:0000313" key="5">
    <source>
        <dbReference type="Proteomes" id="UP000295604"/>
    </source>
</evidence>
<dbReference type="SFLD" id="SFLDS00036">
    <property type="entry name" value="Aromatic_Prenyltransferase"/>
    <property type="match status" value="1"/>
</dbReference>
<feature type="binding site" evidence="3">
    <location>
        <position position="190"/>
    </location>
    <ligand>
        <name>L-tryptophan</name>
        <dbReference type="ChEBI" id="CHEBI:57912"/>
    </ligand>
</feature>
<dbReference type="CDD" id="cd13929">
    <property type="entry name" value="PT-DMATS_CymD"/>
    <property type="match status" value="1"/>
</dbReference>
<sequence>MVAATLDPESVRAQEDSKFWWSELSPPLLSLMQSAGYSAEEQDLYADFVNQFVVPSLGPEPRTSKSGARVPHFDSFCSDDFSPAELSWNVGPKGYKIRVGSEPIGAHAGTTRDPFNQDEPDAVMARLLRLHGGRGAVDGRLWDVFKRHMFVDARHAETIVSKMAANEHMTTNTISFDLEGEHPAPKVYFYPIPVSLLRDTHAGDVIAETLQQLPLNVTPSLRHITDFLARHNRGRAHGAENLRPELVAFDAVAPELARFKIYVRTKATCMARVRDIYTLGGALARPLVEGGLDLIRLFYLHVLGLTAPEEELPASSHRTAGIIFNMEIKHNQARPVPKVYIPVRHYGGTDLRIAQNLSAFFRACGFAHMAETYVDAVQKAFCTQDFSTTIGRHSYVGLSFNKAGPYITMYYNTMTFSAGDERDAAGKLVGPAAWKQRHLLD</sequence>
<dbReference type="NCBIfam" id="TIGR03429">
    <property type="entry name" value="arom_pren_DMATS"/>
    <property type="match status" value="1"/>
</dbReference>
<dbReference type="GO" id="GO:0016765">
    <property type="term" value="F:transferase activity, transferring alkyl or aryl (other than methyl) groups"/>
    <property type="evidence" value="ECO:0007669"/>
    <property type="project" value="InterPro"/>
</dbReference>
<dbReference type="EMBL" id="QAPF01000063">
    <property type="protein sequence ID" value="TEA18521.1"/>
    <property type="molecule type" value="Genomic_DNA"/>
</dbReference>
<feature type="binding site" evidence="3">
    <location>
        <position position="85"/>
    </location>
    <ligand>
        <name>L-tryptophan</name>
        <dbReference type="ChEBI" id="CHEBI:57912"/>
    </ligand>
</feature>
<feature type="binding site" evidence="3">
    <location>
        <position position="260"/>
    </location>
    <ligand>
        <name>dimethylallyl diphosphate</name>
        <dbReference type="ChEBI" id="CHEBI:57623"/>
    </ligand>
</feature>
<feature type="binding site" evidence="3">
    <location>
        <position position="410"/>
    </location>
    <ligand>
        <name>dimethylallyl diphosphate</name>
        <dbReference type="ChEBI" id="CHEBI:57623"/>
    </ligand>
</feature>
<dbReference type="PANTHER" id="PTHR40627:SF4">
    <property type="entry name" value="PRENYLTRANSFERASE ASQH1-RELATED"/>
    <property type="match status" value="1"/>
</dbReference>
<dbReference type="GO" id="GO:0009820">
    <property type="term" value="P:alkaloid metabolic process"/>
    <property type="evidence" value="ECO:0007669"/>
    <property type="project" value="InterPro"/>
</dbReference>
<feature type="binding site" evidence="3">
    <location>
        <position position="258"/>
    </location>
    <ligand>
        <name>dimethylallyl diphosphate</name>
        <dbReference type="ChEBI" id="CHEBI:57623"/>
    </ligand>
</feature>
<dbReference type="Pfam" id="PF11991">
    <property type="entry name" value="Trp_DMAT"/>
    <property type="match status" value="1"/>
</dbReference>
<evidence type="ECO:0000256" key="3">
    <source>
        <dbReference type="PIRSR" id="PIRSR000509-1"/>
    </source>
</evidence>
<keyword evidence="5" id="KW-1185">Reference proteome</keyword>
<comment type="caution">
    <text evidence="4">The sequence shown here is derived from an EMBL/GenBank/DDBJ whole genome shotgun (WGS) entry which is preliminary data.</text>
</comment>
<dbReference type="AlphaFoldDB" id="A0A4R8TJV5"/>
<dbReference type="InterPro" id="IPR017795">
    <property type="entry name" value="ABBA_NscD-like"/>
</dbReference>
<evidence type="ECO:0000256" key="1">
    <source>
        <dbReference type="ARBA" id="ARBA00010209"/>
    </source>
</evidence>
<feature type="binding site" evidence="3">
    <location>
        <position position="340"/>
    </location>
    <ligand>
        <name>dimethylallyl diphosphate</name>
        <dbReference type="ChEBI" id="CHEBI:57623"/>
    </ligand>
</feature>
<name>A0A4R8TJV5_9PEZI</name>
<dbReference type="InterPro" id="IPR012148">
    <property type="entry name" value="ABBA_DMATS-like"/>
</dbReference>
<feature type="binding site" evidence="3">
    <location>
        <position position="98"/>
    </location>
    <ligand>
        <name>dimethylallyl diphosphate</name>
        <dbReference type="ChEBI" id="CHEBI:57623"/>
    </ligand>
</feature>
<gene>
    <name evidence="4" type="primary">etpPT</name>
    <name evidence="4" type="ORF">C8034_v010907</name>
</gene>
<accession>A0A4R8TJV5</accession>
<feature type="binding site" evidence="3">
    <location>
        <position position="188"/>
    </location>
    <ligand>
        <name>dimethylallyl diphosphate</name>
        <dbReference type="ChEBI" id="CHEBI:57623"/>
    </ligand>
</feature>
<reference evidence="4 5" key="1">
    <citation type="submission" date="2018-11" db="EMBL/GenBank/DDBJ databases">
        <title>Genome sequence and assembly of Colletotrichum sidae.</title>
        <authorList>
            <person name="Gan P."/>
            <person name="Shirasu K."/>
        </authorList>
    </citation>
    <scope>NUCLEOTIDE SEQUENCE [LARGE SCALE GENOMIC DNA]</scope>
    <source>
        <strain evidence="4 5">CBS 518.97</strain>
    </source>
</reference>